<feature type="domain" description="FYVE-type" evidence="10">
    <location>
        <begin position="1022"/>
        <end position="1083"/>
    </location>
</feature>
<dbReference type="InterPro" id="IPR029787">
    <property type="entry name" value="Nucleotide_cyclase"/>
</dbReference>
<keyword evidence="1" id="KW-0479">Metal-binding</keyword>
<evidence type="ECO:0000313" key="11">
    <source>
        <dbReference type="EMBL" id="TMW65495.1"/>
    </source>
</evidence>
<dbReference type="InterPro" id="IPR011993">
    <property type="entry name" value="PH-like_dom_sf"/>
</dbReference>
<feature type="domain" description="PH" evidence="8">
    <location>
        <begin position="1373"/>
        <end position="1496"/>
    </location>
</feature>
<dbReference type="CDD" id="cd07302">
    <property type="entry name" value="CHD"/>
    <property type="match status" value="2"/>
</dbReference>
<keyword evidence="3 6" id="KW-0863">Zinc-finger</keyword>
<evidence type="ECO:0000256" key="5">
    <source>
        <dbReference type="ARBA" id="ARBA00022840"/>
    </source>
</evidence>
<dbReference type="Pfam" id="PF00169">
    <property type="entry name" value="PH"/>
    <property type="match status" value="1"/>
</dbReference>
<dbReference type="PANTHER" id="PTHR16305:SF28">
    <property type="entry name" value="GUANYLATE CYCLASE DOMAIN-CONTAINING PROTEIN"/>
    <property type="match status" value="1"/>
</dbReference>
<dbReference type="SUPFAM" id="SSF55073">
    <property type="entry name" value="Nucleotide cyclase"/>
    <property type="match status" value="2"/>
</dbReference>
<dbReference type="GO" id="GO:0008270">
    <property type="term" value="F:zinc ion binding"/>
    <property type="evidence" value="ECO:0007669"/>
    <property type="project" value="UniProtKB-KW"/>
</dbReference>
<feature type="region of interest" description="Disordered" evidence="7">
    <location>
        <begin position="747"/>
        <end position="792"/>
    </location>
</feature>
<feature type="domain" description="Guanylate cyclase" evidence="9">
    <location>
        <begin position="335"/>
        <end position="463"/>
    </location>
</feature>
<organism evidence="11 12">
    <name type="scientific">Pythium oligandrum</name>
    <name type="common">Mycoparasitic fungus</name>
    <dbReference type="NCBI Taxonomy" id="41045"/>
    <lineage>
        <taxon>Eukaryota</taxon>
        <taxon>Sar</taxon>
        <taxon>Stramenopiles</taxon>
        <taxon>Oomycota</taxon>
        <taxon>Peronosporomycetes</taxon>
        <taxon>Pythiales</taxon>
        <taxon>Pythiaceae</taxon>
        <taxon>Pythium</taxon>
    </lineage>
</organism>
<evidence type="ECO:0000259" key="10">
    <source>
        <dbReference type="PROSITE" id="PS50178"/>
    </source>
</evidence>
<dbReference type="InterPro" id="IPR001054">
    <property type="entry name" value="A/G_cyclase"/>
</dbReference>
<name>A0A8K1CMU8_PYTOL</name>
<dbReference type="GO" id="GO:0005737">
    <property type="term" value="C:cytoplasm"/>
    <property type="evidence" value="ECO:0007669"/>
    <property type="project" value="TreeGrafter"/>
</dbReference>
<dbReference type="GO" id="GO:0009190">
    <property type="term" value="P:cyclic nucleotide biosynthetic process"/>
    <property type="evidence" value="ECO:0007669"/>
    <property type="project" value="InterPro"/>
</dbReference>
<evidence type="ECO:0000256" key="7">
    <source>
        <dbReference type="SAM" id="MobiDB-lite"/>
    </source>
</evidence>
<dbReference type="PROSITE" id="PS50003">
    <property type="entry name" value="PH_DOMAIN"/>
    <property type="match status" value="1"/>
</dbReference>
<evidence type="ECO:0000259" key="8">
    <source>
        <dbReference type="PROSITE" id="PS50003"/>
    </source>
</evidence>
<dbReference type="PANTHER" id="PTHR16305">
    <property type="entry name" value="TESTICULAR SOLUBLE ADENYLYL CYCLASE"/>
    <property type="match status" value="1"/>
</dbReference>
<dbReference type="SMART" id="SM00064">
    <property type="entry name" value="FYVE"/>
    <property type="match status" value="1"/>
</dbReference>
<feature type="compositionally biased region" description="Acidic residues" evidence="7">
    <location>
        <begin position="834"/>
        <end position="844"/>
    </location>
</feature>
<dbReference type="EMBL" id="SPLM01000037">
    <property type="protein sequence ID" value="TMW65495.1"/>
    <property type="molecule type" value="Genomic_DNA"/>
</dbReference>
<dbReference type="InterPro" id="IPR017455">
    <property type="entry name" value="Znf_FYVE-rel"/>
</dbReference>
<dbReference type="GO" id="GO:0005524">
    <property type="term" value="F:ATP binding"/>
    <property type="evidence" value="ECO:0007669"/>
    <property type="project" value="UniProtKB-KW"/>
</dbReference>
<feature type="compositionally biased region" description="Basic and acidic residues" evidence="7">
    <location>
        <begin position="845"/>
        <end position="856"/>
    </location>
</feature>
<dbReference type="InterPro" id="IPR013083">
    <property type="entry name" value="Znf_RING/FYVE/PHD"/>
</dbReference>
<dbReference type="GO" id="GO:0004016">
    <property type="term" value="F:adenylate cyclase activity"/>
    <property type="evidence" value="ECO:0007669"/>
    <property type="project" value="TreeGrafter"/>
</dbReference>
<dbReference type="PROSITE" id="PS50178">
    <property type="entry name" value="ZF_FYVE"/>
    <property type="match status" value="1"/>
</dbReference>
<keyword evidence="5" id="KW-0067">ATP-binding</keyword>
<dbReference type="Gene3D" id="3.30.40.10">
    <property type="entry name" value="Zinc/RING finger domain, C3HC4 (zinc finger)"/>
    <property type="match status" value="1"/>
</dbReference>
<feature type="region of interest" description="Disordered" evidence="7">
    <location>
        <begin position="19"/>
        <end position="67"/>
    </location>
</feature>
<feature type="compositionally biased region" description="Low complexity" evidence="7">
    <location>
        <begin position="25"/>
        <end position="44"/>
    </location>
</feature>
<proteinExistence type="predicted"/>
<dbReference type="Gene3D" id="2.30.29.30">
    <property type="entry name" value="Pleckstrin-homology domain (PH domain)/Phosphotyrosine-binding domain (PTB)"/>
    <property type="match status" value="1"/>
</dbReference>
<dbReference type="SUPFAM" id="SSF50729">
    <property type="entry name" value="PH domain-like"/>
    <property type="match status" value="1"/>
</dbReference>
<keyword evidence="12" id="KW-1185">Reference proteome</keyword>
<evidence type="ECO:0000256" key="3">
    <source>
        <dbReference type="ARBA" id="ARBA00022771"/>
    </source>
</evidence>
<dbReference type="SMART" id="SM00044">
    <property type="entry name" value="CYCc"/>
    <property type="match status" value="1"/>
</dbReference>
<sequence length="1503" mass="167889">MKQARATRSEYSLLTQATAASLYNATTPPSTSRTSSRRATTPSSVQNASTRQPTSMEPMDDRSSSTLRKELDLRLSAYLPAVVRRRLERQTTQQIPDTHQTTVVSMFADVSGFTAMTESLAARGPVGAEFLGRHLNSYFEQLLRLISSAGGDVFKFAGDAMLVFWSENKEDTLESLLRRCVQCALRIQSHLHQAELAPGVVLSVKMGIGIGGATIAHLGGVSDGSTSRIEYIAVGPALEQAFSSEHQAEAGDVICSPDCWKIIAKFFDGEPVRLGSAYQKVKTVEKPIRLISRRSSLTSDDPTLHDRMKQYVSRAVWPYLDAHDEFWGSELRDVTVLFINLGFCEEDLAQMLDMQGLQRLQDAFALVQKCIYEYEGTINKFLVDDKGSTVIAAFGLPPVTHENDPIRGILSSLAICAALGKLGLKASVGITTGVALCGVVGHQGNRREYTVLGDIVNLSARLMQKAKSEKGGVITDETTKLYTHDVLHFEERPEIMVKGKNDSIKIHRPYPRMSILLEYHLSSVRAPTARKNALVGVGDPATAAIPRATPIPNVMDNMHRVQVRDAQRRISLLAEKQAANTQTIIESDGFQKIRDTLLQTCSQLNRFSNGGSFILEGDIGVGKTVLLRNALSAPTTESYNVYMGTASPFVTRKPYALWAEIITKCALESYGDTSSYGSDTDLTNTSSTATVTAANLNDFSRDNERRSRIATFVRRKIRDGAAPNTTLVRYAYLLNGILDTNFEEFIEEEETETESHESSVKPLSWDTKQPTMRGRGATRSNQEDEMTSPSKFHMKEEDIAAWFLGLLEMDLASRRDSEVQPPANDEPETSSPDAIDDKESPEDVGESKPEEKESEWKPTGLDLSGILLLCALHAMSRDRATVFCLDNAMFMDEKSWVLTTIIAKYFTNCMVVVGTRPPSLSLAEHTQSSSFRKQLRALKRMKPSVAVAMEPLGPTEIHKLAMQFLKVQVLPDELSSILISRCQGNPLFLYEIIGEMLHKEVIKVDESRYRCFLQVQEPWGEKHTAHFCFHCYVKFANSKEKHRCKSCGYVFCMPCTPKACRKKLPGSTGDPVRHCSNCYTLSSTRRPSADRSLAAAASTVASNSKTAVLSRQKSRMRSIFHLDHHTRSLQPSLNNRIALRPPKTVKSVLTTLLDQLTVSQRMLMKTASVIGSVFEEELLRDSTPIRAHLSRFHQDMEDLERLSMIRRIDNFIAGVPTAKSPSASPDQRVRSPPLLKVKYEFCHGFMQDVIRSQMLCSQLDKLNARISDCREQQQKELRHRFFEKAKDSLNRPVQITIPVAATVGDRRRGSNPHSAVPRDRARRRSLTSIGDIDCSQRSGYTLETSSSSYDDSTLSACSPRRTTQTIKVIPTFVRLKTGMVFVKKQSSLFSHLKFRGLTNARLWKKRFAVLQNARLMLHYDEANGSKPRPGTTLFLKGAKVSACDPEVASKVNCFQVEVNEWTKGKYLMNQKRFFVMGVQSEAEVENWVYMIRYAIESLENQTE</sequence>
<dbReference type="SMART" id="SM00233">
    <property type="entry name" value="PH"/>
    <property type="match status" value="1"/>
</dbReference>
<evidence type="ECO:0000313" key="12">
    <source>
        <dbReference type="Proteomes" id="UP000794436"/>
    </source>
</evidence>
<feature type="region of interest" description="Disordered" evidence="7">
    <location>
        <begin position="815"/>
        <end position="857"/>
    </location>
</feature>
<feature type="domain" description="Guanylate cyclase" evidence="9">
    <location>
        <begin position="104"/>
        <end position="245"/>
    </location>
</feature>
<dbReference type="OrthoDB" id="194468at2759"/>
<evidence type="ECO:0000256" key="1">
    <source>
        <dbReference type="ARBA" id="ARBA00022723"/>
    </source>
</evidence>
<dbReference type="Proteomes" id="UP000794436">
    <property type="component" value="Unassembled WGS sequence"/>
</dbReference>
<dbReference type="InterPro" id="IPR000306">
    <property type="entry name" value="Znf_FYVE"/>
</dbReference>
<accession>A0A8K1CMU8</accession>
<dbReference type="PROSITE" id="PS50125">
    <property type="entry name" value="GUANYLATE_CYCLASE_2"/>
    <property type="match status" value="2"/>
</dbReference>
<feature type="region of interest" description="Disordered" evidence="7">
    <location>
        <begin position="1303"/>
        <end position="1323"/>
    </location>
</feature>
<dbReference type="GO" id="GO:0035556">
    <property type="term" value="P:intracellular signal transduction"/>
    <property type="evidence" value="ECO:0007669"/>
    <property type="project" value="InterPro"/>
</dbReference>
<evidence type="ECO:0000256" key="6">
    <source>
        <dbReference type="PROSITE-ProRule" id="PRU00091"/>
    </source>
</evidence>
<dbReference type="Pfam" id="PF01363">
    <property type="entry name" value="FYVE"/>
    <property type="match status" value="1"/>
</dbReference>
<dbReference type="Gene3D" id="3.30.70.1230">
    <property type="entry name" value="Nucleotide cyclase"/>
    <property type="match status" value="2"/>
</dbReference>
<keyword evidence="2" id="KW-0547">Nucleotide-binding</keyword>
<evidence type="ECO:0000256" key="2">
    <source>
        <dbReference type="ARBA" id="ARBA00022741"/>
    </source>
</evidence>
<protein>
    <recommendedName>
        <fullName evidence="13">Adenylate cyclase</fullName>
    </recommendedName>
</protein>
<dbReference type="Pfam" id="PF00211">
    <property type="entry name" value="Guanylate_cyc"/>
    <property type="match status" value="2"/>
</dbReference>
<evidence type="ECO:0000256" key="4">
    <source>
        <dbReference type="ARBA" id="ARBA00022833"/>
    </source>
</evidence>
<comment type="caution">
    <text evidence="11">The sequence shown here is derived from an EMBL/GenBank/DDBJ whole genome shotgun (WGS) entry which is preliminary data.</text>
</comment>
<gene>
    <name evidence="11" type="ORF">Poli38472_008137</name>
</gene>
<dbReference type="SUPFAM" id="SSF57903">
    <property type="entry name" value="FYVE/PHD zinc finger"/>
    <property type="match status" value="1"/>
</dbReference>
<dbReference type="InterPro" id="IPR011011">
    <property type="entry name" value="Znf_FYVE_PHD"/>
</dbReference>
<evidence type="ECO:0008006" key="13">
    <source>
        <dbReference type="Google" id="ProtNLM"/>
    </source>
</evidence>
<keyword evidence="4" id="KW-0862">Zinc</keyword>
<feature type="compositionally biased region" description="Polar residues" evidence="7">
    <location>
        <begin position="45"/>
        <end position="55"/>
    </location>
</feature>
<evidence type="ECO:0000259" key="9">
    <source>
        <dbReference type="PROSITE" id="PS50125"/>
    </source>
</evidence>
<reference evidence="11" key="1">
    <citation type="submission" date="2019-03" db="EMBL/GenBank/DDBJ databases">
        <title>Long read genome sequence of the mycoparasitic Pythium oligandrum ATCC 38472 isolated from sugarbeet rhizosphere.</title>
        <authorList>
            <person name="Gaulin E."/>
        </authorList>
    </citation>
    <scope>NUCLEOTIDE SEQUENCE</scope>
    <source>
        <strain evidence="11">ATCC 38472_TT</strain>
    </source>
</reference>
<dbReference type="InterPro" id="IPR001849">
    <property type="entry name" value="PH_domain"/>
</dbReference>